<dbReference type="PROSITE" id="PS00022">
    <property type="entry name" value="EGF_1"/>
    <property type="match status" value="1"/>
</dbReference>
<comment type="caution">
    <text evidence="1">Lacks conserved residue(s) required for the propagation of feature annotation.</text>
</comment>
<accession>A0A3P8ANM1</accession>
<name>A0A3P8ANM1_HELPZ</name>
<dbReference type="AlphaFoldDB" id="A0A3P8ANM1"/>
<evidence type="ECO:0000259" key="2">
    <source>
        <dbReference type="PROSITE" id="PS50026"/>
    </source>
</evidence>
<organism evidence="3">
    <name type="scientific">Heligmosomoides polygyrus</name>
    <name type="common">Parasitic roundworm</name>
    <dbReference type="NCBI Taxonomy" id="6339"/>
    <lineage>
        <taxon>Eukaryota</taxon>
        <taxon>Metazoa</taxon>
        <taxon>Ecdysozoa</taxon>
        <taxon>Nematoda</taxon>
        <taxon>Chromadorea</taxon>
        <taxon>Rhabditida</taxon>
        <taxon>Rhabditina</taxon>
        <taxon>Rhabditomorpha</taxon>
        <taxon>Strongyloidea</taxon>
        <taxon>Heligmosomidae</taxon>
        <taxon>Heligmosomoides</taxon>
    </lineage>
</organism>
<keyword evidence="1" id="KW-0245">EGF-like domain</keyword>
<keyword evidence="4" id="KW-1185">Reference proteome</keyword>
<dbReference type="Gene3D" id="2.10.25.10">
    <property type="entry name" value="Laminin"/>
    <property type="match status" value="1"/>
</dbReference>
<dbReference type="Proteomes" id="UP000050761">
    <property type="component" value="Unassembled WGS sequence"/>
</dbReference>
<dbReference type="CDD" id="cd00054">
    <property type="entry name" value="EGF_CA"/>
    <property type="match status" value="1"/>
</dbReference>
<protein>
    <submittedName>
        <fullName evidence="5">EGF-like domain-containing protein</fullName>
    </submittedName>
</protein>
<sequence length="778" mass="86643">MRIKVFAVDYQDVGVRLFSSFVEEINIDSSKYQPATGNPLYLALHAEKNDLKAMMKSVKIEEVTIRMDTGAEEALHVTNRGNAATFEIISDASNSYSSVTASLSYNSVVKGAAQFSDELKQFFSACTALYPVQLLPRLRGWCHYDIRCANHNTCCNEFNQYHHHHHDIQYFKSAILFNFFSHFYVDHTSHNSDRNKLQHCFLDELYHVEPSRILNYWHSCVYNAYYFAITFACTRSMRNAVYNLYGYGGIAASPESADSQVLEALTSAAESKQLYENSLIVFCIDKLLRTKNYAGFPTIVNKNVKALLLIDKQSFEREVGFSRSAGPLNEVAAATNGHLIVSDQRNQTDFRTNNSNFFTATVDLLPGLSKITLSMLDGIGTDVHVRMWIPKTERSLKVRYDDLDMKELKSGPDTGPTGRVRDCSNNGRLFFDVVSTSYICQCDPGYSGISCETGLCQQSNDFSEGLDVRYRTYTLVIGVDASNYGLGRVLLNDAAKLTSLKTQPQTVWRYQLMLYCNNKITIPVYTGGSFVDFNMAMKSNLRDFYCSNSTSDQFDLTEVYRSAVRSLGRSVRGIIAFYTEKQSSVRVNVEEFISVSRNYRQELFVFVVVPKGAAIVNYEDFSALRSAVFSSGGNVMFVDSDENNNVPELDVLSEMVSTSTSLALHTNSQLGRVSVTVDPGASGYALLNCRDVSLLKVTTADGKATGPFKVLGRYSAAYKLAGGSTYVLQEIASNDFSVSAVIMDGITPPYVIVDKRTDDASTAFASPNTGSIRFTCLM</sequence>
<evidence type="ECO:0000256" key="1">
    <source>
        <dbReference type="PROSITE-ProRule" id="PRU00076"/>
    </source>
</evidence>
<gene>
    <name evidence="3" type="ORF">HPBE_LOCUS12649</name>
</gene>
<dbReference type="InterPro" id="IPR000742">
    <property type="entry name" value="EGF"/>
</dbReference>
<feature type="disulfide bond" evidence="1">
    <location>
        <begin position="423"/>
        <end position="440"/>
    </location>
</feature>
<dbReference type="EMBL" id="UZAH01027583">
    <property type="protein sequence ID" value="VDO93053.1"/>
    <property type="molecule type" value="Genomic_DNA"/>
</dbReference>
<reference evidence="3 4" key="1">
    <citation type="submission" date="2018-11" db="EMBL/GenBank/DDBJ databases">
        <authorList>
            <consortium name="Pathogen Informatics"/>
        </authorList>
    </citation>
    <scope>NUCLEOTIDE SEQUENCE [LARGE SCALE GENOMIC DNA]</scope>
</reference>
<reference evidence="5" key="2">
    <citation type="submission" date="2019-09" db="UniProtKB">
        <authorList>
            <consortium name="WormBaseParasite"/>
        </authorList>
    </citation>
    <scope>IDENTIFICATION</scope>
</reference>
<dbReference type="PROSITE" id="PS50026">
    <property type="entry name" value="EGF_3"/>
    <property type="match status" value="1"/>
</dbReference>
<feature type="disulfide bond" evidence="1">
    <location>
        <begin position="442"/>
        <end position="451"/>
    </location>
</feature>
<dbReference type="OrthoDB" id="5812931at2759"/>
<dbReference type="PROSITE" id="PS01186">
    <property type="entry name" value="EGF_2"/>
    <property type="match status" value="1"/>
</dbReference>
<keyword evidence="1" id="KW-1015">Disulfide bond</keyword>
<proteinExistence type="predicted"/>
<feature type="domain" description="EGF-like" evidence="2">
    <location>
        <begin position="413"/>
        <end position="452"/>
    </location>
</feature>
<evidence type="ECO:0000313" key="5">
    <source>
        <dbReference type="WBParaSite" id="HPBE_0001264801-mRNA-1"/>
    </source>
</evidence>
<evidence type="ECO:0000313" key="3">
    <source>
        <dbReference type="EMBL" id="VDO93053.1"/>
    </source>
</evidence>
<dbReference type="WBParaSite" id="HPBE_0001264801-mRNA-1">
    <property type="protein sequence ID" value="HPBE_0001264801-mRNA-1"/>
    <property type="gene ID" value="HPBE_0001264801"/>
</dbReference>
<evidence type="ECO:0000313" key="4">
    <source>
        <dbReference type="Proteomes" id="UP000050761"/>
    </source>
</evidence>